<dbReference type="STRING" id="133383.A0A1R0H8U9"/>
<dbReference type="AlphaFoldDB" id="A0A1R0H8U9"/>
<evidence type="ECO:0000259" key="2">
    <source>
        <dbReference type="Pfam" id="PF00501"/>
    </source>
</evidence>
<sequence length="721" mass="79978">MTTPVAPKFKYKQQQVTKLSLDNPDTFWLNQAKLLISWHKAPTIALHYKDPTAKHFVDWFPDGKLNVCYNALDRHVIDGHGDQTALIYDSPVTFTKKLFTYSALLDNVKAFTKVLAKYGIKKGDTVVVYMPMIPETIVAMLSIVRLGAIHSVVFGGFAPKELAKRIDDCKPKLVLSATCGIEGPNKLIHYKPLLDEAISIAKYPSNHQIIFQRPQLSSILNPSSGDVDWVEALSQSANSPDVPIEILDSSDPMYLLYTSGTTGAPKGVVRSSGPHAVQLVYAMRYVYGLSPSQTLFASSDLGWQVGHSLTCYGALLNRNKTVLYEGKPVGTPDPGAFFRVISEYNVNVFFTAPTALMILRREDSDAKYRNKYDLSSCKAFFLAGERCVPEIHKWWIQYITRNHNLDKHTLPPDNSNNSGGGGNGDRFNFSSFGTNTCVSSDHWWQTESGAPLTALGLGYCHSVSEYPEIRFGSAGLPLPGVDMKIVSKKPPTHHHQKNSPNSKPEILFANPYEVGSVVLKLPLPPGNLTTLWNNDSRFYNEYFKMFPGYYSTGDTGYIDKDGYVFILSRDDDVINISAHRMSTSVVEEVAIEHPQIAECCVVPRSHEIKGQVPMVFAVPKSAISGSDLSKISSEIVHSVKSKVGAFASLYQNNVVFINKLPKTRSGKVLRKLIRNMVSAIDSSPEINPNSIAVEIPPTIDDEHFALDIWRILCLNKSKSHL</sequence>
<feature type="domain" description="AMP-binding enzyme C-terminal" evidence="3">
    <location>
        <begin position="586"/>
        <end position="667"/>
    </location>
</feature>
<dbReference type="GO" id="GO:0050218">
    <property type="term" value="F:propionate-CoA ligase activity"/>
    <property type="evidence" value="ECO:0007669"/>
    <property type="project" value="TreeGrafter"/>
</dbReference>
<dbReference type="InterPro" id="IPR000873">
    <property type="entry name" value="AMP-dep_synth/lig_dom"/>
</dbReference>
<evidence type="ECO:0000256" key="1">
    <source>
        <dbReference type="ARBA" id="ARBA00006432"/>
    </source>
</evidence>
<reference evidence="5 6" key="1">
    <citation type="journal article" date="2016" name="Mol. Biol. Evol.">
        <title>Genome-Wide Survey of Gut Fungi (Harpellales) Reveals the First Horizontally Transferred Ubiquitin Gene from a Mosquito Host.</title>
        <authorList>
            <person name="Wang Y."/>
            <person name="White M.M."/>
            <person name="Kvist S."/>
            <person name="Moncalvo J.M."/>
        </authorList>
    </citation>
    <scope>NUCLEOTIDE SEQUENCE [LARGE SCALE GENOMIC DNA]</scope>
    <source>
        <strain evidence="5 6">ALG-7-W6</strain>
    </source>
</reference>
<dbReference type="PROSITE" id="PS00455">
    <property type="entry name" value="AMP_BINDING"/>
    <property type="match status" value="1"/>
</dbReference>
<dbReference type="EMBL" id="LSSL01000082">
    <property type="protein sequence ID" value="OLY85534.1"/>
    <property type="molecule type" value="Genomic_DNA"/>
</dbReference>
<accession>A0A1R0H8U9</accession>
<keyword evidence="6" id="KW-1185">Reference proteome</keyword>
<dbReference type="InterPro" id="IPR045851">
    <property type="entry name" value="AMP-bd_C_sf"/>
</dbReference>
<evidence type="ECO:0000313" key="6">
    <source>
        <dbReference type="Proteomes" id="UP000187455"/>
    </source>
</evidence>
<evidence type="ECO:0000313" key="5">
    <source>
        <dbReference type="EMBL" id="OLY85534.1"/>
    </source>
</evidence>
<organism evidence="5 6">
    <name type="scientific">Smittium mucronatum</name>
    <dbReference type="NCBI Taxonomy" id="133383"/>
    <lineage>
        <taxon>Eukaryota</taxon>
        <taxon>Fungi</taxon>
        <taxon>Fungi incertae sedis</taxon>
        <taxon>Zoopagomycota</taxon>
        <taxon>Kickxellomycotina</taxon>
        <taxon>Harpellomycetes</taxon>
        <taxon>Harpellales</taxon>
        <taxon>Legeriomycetaceae</taxon>
        <taxon>Smittium</taxon>
    </lineage>
</organism>
<gene>
    <name evidence="5" type="ORF">AYI68_g273</name>
</gene>
<dbReference type="Proteomes" id="UP000187455">
    <property type="component" value="Unassembled WGS sequence"/>
</dbReference>
<comment type="caution">
    <text evidence="5">The sequence shown here is derived from an EMBL/GenBank/DDBJ whole genome shotgun (WGS) entry which is preliminary data.</text>
</comment>
<evidence type="ECO:0000259" key="3">
    <source>
        <dbReference type="Pfam" id="PF13193"/>
    </source>
</evidence>
<dbReference type="InterPro" id="IPR025110">
    <property type="entry name" value="AMP-bd_C"/>
</dbReference>
<proteinExistence type="inferred from homology"/>
<dbReference type="OrthoDB" id="1706066at2759"/>
<comment type="similarity">
    <text evidence="1">Belongs to the ATP-dependent AMP-binding enzyme family.</text>
</comment>
<dbReference type="InterPro" id="IPR020845">
    <property type="entry name" value="AMP-binding_CS"/>
</dbReference>
<dbReference type="InterPro" id="IPR042099">
    <property type="entry name" value="ANL_N_sf"/>
</dbReference>
<name>A0A1R0H8U9_9FUNG</name>
<feature type="domain" description="AMP-dependent synthetase/ligase" evidence="2">
    <location>
        <begin position="77"/>
        <end position="399"/>
    </location>
</feature>
<dbReference type="Gene3D" id="3.30.300.30">
    <property type="match status" value="1"/>
</dbReference>
<dbReference type="InterPro" id="IPR032387">
    <property type="entry name" value="ACAS_N"/>
</dbReference>
<dbReference type="Pfam" id="PF13193">
    <property type="entry name" value="AMP-binding_C"/>
    <property type="match status" value="1"/>
</dbReference>
<dbReference type="PANTHER" id="PTHR43347:SF3">
    <property type="entry name" value="ACYL-COA SYNTHETASE SHORT-CHAIN FAMILY MEMBER 3, MITOCHONDRIAL"/>
    <property type="match status" value="1"/>
</dbReference>
<protein>
    <submittedName>
        <fullName evidence="5">Acyl-CoA synthetase short-chain family member 3, mitochondrial</fullName>
    </submittedName>
</protein>
<dbReference type="SUPFAM" id="SSF56801">
    <property type="entry name" value="Acetyl-CoA synthetase-like"/>
    <property type="match status" value="1"/>
</dbReference>
<dbReference type="Pfam" id="PF00501">
    <property type="entry name" value="AMP-binding"/>
    <property type="match status" value="1"/>
</dbReference>
<dbReference type="Gene3D" id="3.40.50.12780">
    <property type="entry name" value="N-terminal domain of ligase-like"/>
    <property type="match status" value="2"/>
</dbReference>
<dbReference type="Pfam" id="PF16177">
    <property type="entry name" value="ACAS_N"/>
    <property type="match status" value="1"/>
</dbReference>
<evidence type="ECO:0000259" key="4">
    <source>
        <dbReference type="Pfam" id="PF16177"/>
    </source>
</evidence>
<feature type="domain" description="Acetyl-coenzyme A synthetase N-terminal" evidence="4">
    <location>
        <begin position="15"/>
        <end position="71"/>
    </location>
</feature>
<dbReference type="PANTHER" id="PTHR43347">
    <property type="entry name" value="ACYL-COA SYNTHETASE"/>
    <property type="match status" value="1"/>
</dbReference>